<reference evidence="2 3" key="1">
    <citation type="journal article" date="2015" name="Genome Announc.">
        <title>Expanding the biotechnology potential of lactobacilli through comparative genomics of 213 strains and associated genera.</title>
        <authorList>
            <person name="Sun Z."/>
            <person name="Harris H.M."/>
            <person name="McCann A."/>
            <person name="Guo C."/>
            <person name="Argimon S."/>
            <person name="Zhang W."/>
            <person name="Yang X."/>
            <person name="Jeffery I.B."/>
            <person name="Cooney J.C."/>
            <person name="Kagawa T.F."/>
            <person name="Liu W."/>
            <person name="Song Y."/>
            <person name="Salvetti E."/>
            <person name="Wrobel A."/>
            <person name="Rasinkangas P."/>
            <person name="Parkhill J."/>
            <person name="Rea M.C."/>
            <person name="O'Sullivan O."/>
            <person name="Ritari J."/>
            <person name="Douillard F.P."/>
            <person name="Paul Ross R."/>
            <person name="Yang R."/>
            <person name="Briner A.E."/>
            <person name="Felis G.E."/>
            <person name="de Vos W.M."/>
            <person name="Barrangou R."/>
            <person name="Klaenhammer T.R."/>
            <person name="Caufield P.W."/>
            <person name="Cui Y."/>
            <person name="Zhang H."/>
            <person name="O'Toole P.W."/>
        </authorList>
    </citation>
    <scope>NUCLEOTIDE SEQUENCE [LARGE SCALE GENOMIC DNA]</scope>
    <source>
        <strain evidence="2 3">DSM 19682</strain>
    </source>
</reference>
<name>A0A0R1KIN5_9LACO</name>
<feature type="transmembrane region" description="Helical" evidence="1">
    <location>
        <begin position="173"/>
        <end position="195"/>
    </location>
</feature>
<organism evidence="2 3">
    <name type="scientific">Companilactobacillus nodensis DSM 19682 = JCM 14932 = NBRC 107160</name>
    <dbReference type="NCBI Taxonomy" id="1423775"/>
    <lineage>
        <taxon>Bacteria</taxon>
        <taxon>Bacillati</taxon>
        <taxon>Bacillota</taxon>
        <taxon>Bacilli</taxon>
        <taxon>Lactobacillales</taxon>
        <taxon>Lactobacillaceae</taxon>
        <taxon>Companilactobacillus</taxon>
    </lineage>
</organism>
<dbReference type="Pfam" id="PF20214">
    <property type="entry name" value="DUF6574"/>
    <property type="match status" value="1"/>
</dbReference>
<comment type="caution">
    <text evidence="2">The sequence shown here is derived from an EMBL/GenBank/DDBJ whole genome shotgun (WGS) entry which is preliminary data.</text>
</comment>
<dbReference type="Proteomes" id="UP000051248">
    <property type="component" value="Unassembled WGS sequence"/>
</dbReference>
<dbReference type="AlphaFoldDB" id="A0A0R1KIN5"/>
<feature type="transmembrane region" description="Helical" evidence="1">
    <location>
        <begin position="207"/>
        <end position="233"/>
    </location>
</feature>
<dbReference type="eggNOG" id="COG4640">
    <property type="taxonomic scope" value="Bacteria"/>
</dbReference>
<feature type="transmembrane region" description="Helical" evidence="1">
    <location>
        <begin position="78"/>
        <end position="98"/>
    </location>
</feature>
<sequence>MIKCPNCGAENKAGVKFCTKCGTQLSGDASATTTNNATQASQQASERIQVLKKHSRNYFQWFTKSLKGPSMVVNDNKYFGLVTLLLNSALVAYIFHILGNKILVTFVEAANELINTFGRSSSSVSAIPTGFSLYIRLLLIVLIYNAIFALVGFSSRKYLVGDNISLSGYLNQLGSYSNAMLIVDIISIILLWVTLPTDLSAIENHYGFIYIFIFALSVLTLIWSIAFIGSILISDGKSKMDKIYVAALAQIIVGIVLFIVLKGVYSSVAANYSSIGTSVVQGLI</sequence>
<dbReference type="STRING" id="1423775.FD03_GL001245"/>
<keyword evidence="1" id="KW-0812">Transmembrane</keyword>
<keyword evidence="3" id="KW-1185">Reference proteome</keyword>
<evidence type="ECO:0000313" key="3">
    <source>
        <dbReference type="Proteomes" id="UP000051248"/>
    </source>
</evidence>
<feature type="transmembrane region" description="Helical" evidence="1">
    <location>
        <begin position="133"/>
        <end position="153"/>
    </location>
</feature>
<dbReference type="OrthoDB" id="2291432at2"/>
<keyword evidence="1" id="KW-1133">Transmembrane helix</keyword>
<keyword evidence="1" id="KW-0472">Membrane</keyword>
<dbReference type="PATRIC" id="fig|1423775.4.peg.1276"/>
<proteinExistence type="predicted"/>
<dbReference type="InterPro" id="IPR046481">
    <property type="entry name" value="DUF6574"/>
</dbReference>
<protein>
    <submittedName>
        <fullName evidence="2">Uncharacterized protein</fullName>
    </submittedName>
</protein>
<gene>
    <name evidence="2" type="ORF">FD03_GL001245</name>
</gene>
<dbReference type="RefSeq" id="WP_025024659.1">
    <property type="nucleotide sequence ID" value="NZ_AZDZ01000019.1"/>
</dbReference>
<dbReference type="EMBL" id="AZDZ01000019">
    <property type="protein sequence ID" value="KRK78887.1"/>
    <property type="molecule type" value="Genomic_DNA"/>
</dbReference>
<evidence type="ECO:0000256" key="1">
    <source>
        <dbReference type="SAM" id="Phobius"/>
    </source>
</evidence>
<feature type="transmembrane region" description="Helical" evidence="1">
    <location>
        <begin position="245"/>
        <end position="265"/>
    </location>
</feature>
<evidence type="ECO:0000313" key="2">
    <source>
        <dbReference type="EMBL" id="KRK78887.1"/>
    </source>
</evidence>
<accession>A0A0R1KIN5</accession>